<proteinExistence type="predicted"/>
<gene>
    <name evidence="1" type="ORF">NLG97_g2535</name>
</gene>
<dbReference type="Proteomes" id="UP001148737">
    <property type="component" value="Unassembled WGS sequence"/>
</dbReference>
<reference evidence="1" key="1">
    <citation type="submission" date="2022-07" db="EMBL/GenBank/DDBJ databases">
        <title>Genome Sequence of Lecanicillium saksenae.</title>
        <authorList>
            <person name="Buettner E."/>
        </authorList>
    </citation>
    <scope>NUCLEOTIDE SEQUENCE</scope>
    <source>
        <strain evidence="1">VT-O1</strain>
    </source>
</reference>
<keyword evidence="2" id="KW-1185">Reference proteome</keyword>
<organism evidence="1 2">
    <name type="scientific">Lecanicillium saksenae</name>
    <dbReference type="NCBI Taxonomy" id="468837"/>
    <lineage>
        <taxon>Eukaryota</taxon>
        <taxon>Fungi</taxon>
        <taxon>Dikarya</taxon>
        <taxon>Ascomycota</taxon>
        <taxon>Pezizomycotina</taxon>
        <taxon>Sordariomycetes</taxon>
        <taxon>Hypocreomycetidae</taxon>
        <taxon>Hypocreales</taxon>
        <taxon>Cordycipitaceae</taxon>
        <taxon>Lecanicillium</taxon>
    </lineage>
</organism>
<comment type="caution">
    <text evidence="1">The sequence shown here is derived from an EMBL/GenBank/DDBJ whole genome shotgun (WGS) entry which is preliminary data.</text>
</comment>
<evidence type="ECO:0000313" key="1">
    <source>
        <dbReference type="EMBL" id="KAJ3496612.1"/>
    </source>
</evidence>
<protein>
    <submittedName>
        <fullName evidence="1">Uncharacterized protein</fullName>
    </submittedName>
</protein>
<name>A0ACC1R2E4_9HYPO</name>
<sequence length="119" mass="13613">MSDEVSQFLEQVEQLRGKQIEDDQLRAREREEFMAAKRERQARREERARSISPQKSSPANTAPSRPRGMKDVDIFEDEATRVSRDADVEKFMRGSVSPSKKPDMDCVAGLLSLSQGAWR</sequence>
<evidence type="ECO:0000313" key="2">
    <source>
        <dbReference type="Proteomes" id="UP001148737"/>
    </source>
</evidence>
<dbReference type="EMBL" id="JANAKD010000175">
    <property type="protein sequence ID" value="KAJ3496612.1"/>
    <property type="molecule type" value="Genomic_DNA"/>
</dbReference>
<accession>A0ACC1R2E4</accession>